<dbReference type="AlphaFoldDB" id="A0A927B5T3"/>
<keyword evidence="2" id="KW-1185">Reference proteome</keyword>
<name>A0A927B5T3_9BACT</name>
<gene>
    <name evidence="1" type="ORF">IC230_22855</name>
</gene>
<protein>
    <submittedName>
        <fullName evidence="1">Uncharacterized protein</fullName>
    </submittedName>
</protein>
<dbReference type="Pfam" id="PF19383">
    <property type="entry name" value="DUF5958"/>
    <property type="match status" value="1"/>
</dbReference>
<evidence type="ECO:0000313" key="2">
    <source>
        <dbReference type="Proteomes" id="UP000653797"/>
    </source>
</evidence>
<dbReference type="InterPro" id="IPR046002">
    <property type="entry name" value="DUF5958"/>
</dbReference>
<accession>A0A927B5T3</accession>
<dbReference type="EMBL" id="JACXAA010000009">
    <property type="protein sequence ID" value="MBD2755762.1"/>
    <property type="molecule type" value="Genomic_DNA"/>
</dbReference>
<comment type="caution">
    <text evidence="1">The sequence shown here is derived from an EMBL/GenBank/DDBJ whole genome shotgun (WGS) entry which is preliminary data.</text>
</comment>
<dbReference type="Proteomes" id="UP000653797">
    <property type="component" value="Unassembled WGS sequence"/>
</dbReference>
<evidence type="ECO:0000313" key="1">
    <source>
        <dbReference type="EMBL" id="MBD2755762.1"/>
    </source>
</evidence>
<dbReference type="RefSeq" id="WP_191041380.1">
    <property type="nucleotide sequence ID" value="NZ_JACXAA010000009.1"/>
</dbReference>
<sequence>MSTSLDTPLIFIDGKMDLEDEIAIHQFAHGVYSEGDLLSRFTQVDENKKRTRFMELDGLVWQLKPIDADLDQVIANSLLTDTDISEEVLKAYRSKLGSRRITRLIEGKFNQSYTLLLNLFKTAYQRRFTLGNPANWRYWDLSNPDVVQDIRTRQQALINEVYAAPSFRSEFTSIAKLWHEHGTSLQTRQKKPDPAPERQTHFHFLSYDEMISESIKVVNDKTIHGIRVLLHSMEKALAVRYGLASDDAKRVALAVIERHLRDTYNVGLFWGVEW</sequence>
<organism evidence="1 2">
    <name type="scientific">Spirosoma validum</name>
    <dbReference type="NCBI Taxonomy" id="2771355"/>
    <lineage>
        <taxon>Bacteria</taxon>
        <taxon>Pseudomonadati</taxon>
        <taxon>Bacteroidota</taxon>
        <taxon>Cytophagia</taxon>
        <taxon>Cytophagales</taxon>
        <taxon>Cytophagaceae</taxon>
        <taxon>Spirosoma</taxon>
    </lineage>
</organism>
<proteinExistence type="predicted"/>
<reference evidence="1" key="1">
    <citation type="submission" date="2020-09" db="EMBL/GenBank/DDBJ databases">
        <authorList>
            <person name="Kim M.K."/>
        </authorList>
    </citation>
    <scope>NUCLEOTIDE SEQUENCE</scope>
    <source>
        <strain evidence="1">BT704</strain>
    </source>
</reference>